<evidence type="ECO:0000313" key="4">
    <source>
        <dbReference type="Proteomes" id="UP000824165"/>
    </source>
</evidence>
<dbReference type="AlphaFoldDB" id="A0A9D1H3D1"/>
<name>A0A9D1H3D1_9FIRM</name>
<feature type="domain" description="Methyltransferase" evidence="2">
    <location>
        <begin position="45"/>
        <end position="135"/>
    </location>
</feature>
<keyword evidence="1" id="KW-0808">Transferase</keyword>
<dbReference type="SUPFAM" id="SSF53335">
    <property type="entry name" value="S-adenosyl-L-methionine-dependent methyltransferases"/>
    <property type="match status" value="1"/>
</dbReference>
<dbReference type="Proteomes" id="UP000824165">
    <property type="component" value="Unassembled WGS sequence"/>
</dbReference>
<proteinExistence type="predicted"/>
<dbReference type="EMBL" id="DVLU01000066">
    <property type="protein sequence ID" value="HIT85610.1"/>
    <property type="molecule type" value="Genomic_DNA"/>
</dbReference>
<gene>
    <name evidence="3" type="ORF">IAA60_06860</name>
</gene>
<reference evidence="3" key="1">
    <citation type="submission" date="2020-10" db="EMBL/GenBank/DDBJ databases">
        <authorList>
            <person name="Gilroy R."/>
        </authorList>
    </citation>
    <scope>NUCLEOTIDE SEQUENCE</scope>
    <source>
        <strain evidence="3">CHK181-108</strain>
    </source>
</reference>
<dbReference type="Pfam" id="PF13649">
    <property type="entry name" value="Methyltransf_25"/>
    <property type="match status" value="1"/>
</dbReference>
<reference evidence="3" key="2">
    <citation type="journal article" date="2021" name="PeerJ">
        <title>Extensive microbial diversity within the chicken gut microbiome revealed by metagenomics and culture.</title>
        <authorList>
            <person name="Gilroy R."/>
            <person name="Ravi A."/>
            <person name="Getino M."/>
            <person name="Pursley I."/>
            <person name="Horton D.L."/>
            <person name="Alikhan N.F."/>
            <person name="Baker D."/>
            <person name="Gharbi K."/>
            <person name="Hall N."/>
            <person name="Watson M."/>
            <person name="Adriaenssens E.M."/>
            <person name="Foster-Nyarko E."/>
            <person name="Jarju S."/>
            <person name="Secka A."/>
            <person name="Antonio M."/>
            <person name="Oren A."/>
            <person name="Chaudhuri R.R."/>
            <person name="La Ragione R."/>
            <person name="Hildebrand F."/>
            <person name="Pallen M.J."/>
        </authorList>
    </citation>
    <scope>NUCLEOTIDE SEQUENCE</scope>
    <source>
        <strain evidence="3">CHK181-108</strain>
    </source>
</reference>
<sequence length="219" mass="25118">MKHTAAFTPEEYDKKIKQTLPYCEEFYKQIADVVKCLYTGKVSWLDVGCGTGKMAKLGSELADRLVLCDNSSDMLDIAKKRIISSSAEFVLKSAQELKYKNEFEVVTAVQVFHYLAADERRNAIGKCCDALRSNGIFITFENFAPDTEFGTELSLKRWMKYQKEHGRTESEVNAHISRYDKDYFPITINEHKKLMRECGFKVVELLWCSYMQAGLIGVK</sequence>
<dbReference type="PANTHER" id="PTHR43861">
    <property type="entry name" value="TRANS-ACONITATE 2-METHYLTRANSFERASE-RELATED"/>
    <property type="match status" value="1"/>
</dbReference>
<evidence type="ECO:0000313" key="3">
    <source>
        <dbReference type="EMBL" id="HIT85610.1"/>
    </source>
</evidence>
<dbReference type="CDD" id="cd02440">
    <property type="entry name" value="AdoMet_MTases"/>
    <property type="match status" value="1"/>
</dbReference>
<dbReference type="GO" id="GO:0008168">
    <property type="term" value="F:methyltransferase activity"/>
    <property type="evidence" value="ECO:0007669"/>
    <property type="project" value="UniProtKB-KW"/>
</dbReference>
<evidence type="ECO:0000259" key="2">
    <source>
        <dbReference type="Pfam" id="PF13649"/>
    </source>
</evidence>
<organism evidence="3 4">
    <name type="scientific">Candidatus Ornithomonoglobus intestinigallinarum</name>
    <dbReference type="NCBI Taxonomy" id="2840894"/>
    <lineage>
        <taxon>Bacteria</taxon>
        <taxon>Bacillati</taxon>
        <taxon>Bacillota</taxon>
        <taxon>Clostridia</taxon>
        <taxon>Candidatus Ornithomonoglobus</taxon>
    </lineage>
</organism>
<dbReference type="GO" id="GO:0032259">
    <property type="term" value="P:methylation"/>
    <property type="evidence" value="ECO:0007669"/>
    <property type="project" value="UniProtKB-KW"/>
</dbReference>
<evidence type="ECO:0000256" key="1">
    <source>
        <dbReference type="ARBA" id="ARBA00022679"/>
    </source>
</evidence>
<protein>
    <submittedName>
        <fullName evidence="3">Class I SAM-dependent methyltransferase</fullName>
    </submittedName>
</protein>
<dbReference type="InterPro" id="IPR041698">
    <property type="entry name" value="Methyltransf_25"/>
</dbReference>
<dbReference type="InterPro" id="IPR029063">
    <property type="entry name" value="SAM-dependent_MTases_sf"/>
</dbReference>
<accession>A0A9D1H3D1</accession>
<keyword evidence="3" id="KW-0489">Methyltransferase</keyword>
<dbReference type="Gene3D" id="3.40.50.150">
    <property type="entry name" value="Vaccinia Virus protein VP39"/>
    <property type="match status" value="1"/>
</dbReference>
<comment type="caution">
    <text evidence="3">The sequence shown here is derived from an EMBL/GenBank/DDBJ whole genome shotgun (WGS) entry which is preliminary data.</text>
</comment>